<comment type="caution">
    <text evidence="3">The sequence shown here is derived from an EMBL/GenBank/DDBJ whole genome shotgun (WGS) entry which is preliminary data.</text>
</comment>
<feature type="region of interest" description="Disordered" evidence="1">
    <location>
        <begin position="1"/>
        <end position="21"/>
    </location>
</feature>
<feature type="compositionally biased region" description="Polar residues" evidence="1">
    <location>
        <begin position="127"/>
        <end position="144"/>
    </location>
</feature>
<reference evidence="4" key="1">
    <citation type="journal article" date="2019" name="Int. J. Syst. Evol. Microbiol.">
        <title>The Global Catalogue of Microorganisms (GCM) 10K type strain sequencing project: providing services to taxonomists for standard genome sequencing and annotation.</title>
        <authorList>
            <consortium name="The Broad Institute Genomics Platform"/>
            <consortium name="The Broad Institute Genome Sequencing Center for Infectious Disease"/>
            <person name="Wu L."/>
            <person name="Ma J."/>
        </authorList>
    </citation>
    <scope>NUCLEOTIDE SEQUENCE [LARGE SCALE GENOMIC DNA]</scope>
    <source>
        <strain evidence="4">CCUG 62974</strain>
    </source>
</reference>
<feature type="compositionally biased region" description="Pro residues" evidence="1">
    <location>
        <begin position="163"/>
        <end position="172"/>
    </location>
</feature>
<protein>
    <submittedName>
        <fullName evidence="3">Uncharacterized protein</fullName>
    </submittedName>
</protein>
<feature type="non-terminal residue" evidence="3">
    <location>
        <position position="1"/>
    </location>
</feature>
<proteinExistence type="predicted"/>
<keyword evidence="4" id="KW-1185">Reference proteome</keyword>
<gene>
    <name evidence="3" type="ORF">ACFQ08_20030</name>
</gene>
<evidence type="ECO:0000313" key="4">
    <source>
        <dbReference type="Proteomes" id="UP001597024"/>
    </source>
</evidence>
<sequence length="309" mass="32143">RCRGRPGRTAGGPVTSRRRTSTSTLLAGWLFADLLLGVTIIMLGAQSPAAEVRPASEAQASTAPRSTGQPENAGSRSDGSQSTEKPRTATDSRLTTGPQPTADSQATAEARTAGESQATTEPRDTAEPQSTGDPQPTEPQSTGKASPAATGTARPLRDTVKPLPTPSPAPDRPSPDATTKKPRSSRKPSPSPCVSRLGDVQAKPITISFQLSPGMGDEALAAQVRQELLRHRDQLAGRHAGMVLTFGADGGAGNGVRLATRVNTAIRETYPRIFGAAVTRNFHDLAAPPGSISMEIYLMTYGCSPVTGS</sequence>
<feature type="compositionally biased region" description="Polar residues" evidence="1">
    <location>
        <begin position="58"/>
        <end position="83"/>
    </location>
</feature>
<dbReference type="EMBL" id="JBHTHX010000731">
    <property type="protein sequence ID" value="MFD0886843.1"/>
    <property type="molecule type" value="Genomic_DNA"/>
</dbReference>
<dbReference type="Proteomes" id="UP001597024">
    <property type="component" value="Unassembled WGS sequence"/>
</dbReference>
<evidence type="ECO:0000256" key="1">
    <source>
        <dbReference type="SAM" id="MobiDB-lite"/>
    </source>
</evidence>
<accession>A0ABW3DSM3</accession>
<evidence type="ECO:0000256" key="2">
    <source>
        <dbReference type="SAM" id="Phobius"/>
    </source>
</evidence>
<keyword evidence="2" id="KW-1133">Transmembrane helix</keyword>
<feature type="region of interest" description="Disordered" evidence="1">
    <location>
        <begin position="49"/>
        <end position="199"/>
    </location>
</feature>
<keyword evidence="2" id="KW-0472">Membrane</keyword>
<evidence type="ECO:0000313" key="3">
    <source>
        <dbReference type="EMBL" id="MFD0886843.1"/>
    </source>
</evidence>
<name>A0ABW3DSM3_9ACTN</name>
<feature type="compositionally biased region" description="Polar residues" evidence="1">
    <location>
        <begin position="91"/>
        <end position="107"/>
    </location>
</feature>
<organism evidence="3 4">
    <name type="scientific">Streptosporangium algeriense</name>
    <dbReference type="NCBI Taxonomy" id="1682748"/>
    <lineage>
        <taxon>Bacteria</taxon>
        <taxon>Bacillati</taxon>
        <taxon>Actinomycetota</taxon>
        <taxon>Actinomycetes</taxon>
        <taxon>Streptosporangiales</taxon>
        <taxon>Streptosporangiaceae</taxon>
        <taxon>Streptosporangium</taxon>
    </lineage>
</organism>
<keyword evidence="2" id="KW-0812">Transmembrane</keyword>
<feature type="transmembrane region" description="Helical" evidence="2">
    <location>
        <begin position="25"/>
        <end position="45"/>
    </location>
</feature>